<feature type="transmembrane region" description="Helical" evidence="7">
    <location>
        <begin position="29"/>
        <end position="48"/>
    </location>
</feature>
<feature type="transmembrane region" description="Helical" evidence="7">
    <location>
        <begin position="152"/>
        <end position="169"/>
    </location>
</feature>
<dbReference type="PANTHER" id="PTHR43386:SF25">
    <property type="entry name" value="PEPTIDE ABC TRANSPORTER PERMEASE PROTEIN"/>
    <property type="match status" value="1"/>
</dbReference>
<keyword evidence="6 7" id="KW-0472">Membrane</keyword>
<feature type="transmembrane region" description="Helical" evidence="7">
    <location>
        <begin position="126"/>
        <end position="146"/>
    </location>
</feature>
<organism evidence="9 10">
    <name type="scientific">Jiangella alba</name>
    <dbReference type="NCBI Taxonomy" id="561176"/>
    <lineage>
        <taxon>Bacteria</taxon>
        <taxon>Bacillati</taxon>
        <taxon>Actinomycetota</taxon>
        <taxon>Actinomycetes</taxon>
        <taxon>Jiangellales</taxon>
        <taxon>Jiangellaceae</taxon>
        <taxon>Jiangella</taxon>
    </lineage>
</organism>
<dbReference type="Gene3D" id="1.10.3720.10">
    <property type="entry name" value="MetI-like"/>
    <property type="match status" value="1"/>
</dbReference>
<dbReference type="Pfam" id="PF12911">
    <property type="entry name" value="OppC_N"/>
    <property type="match status" value="1"/>
</dbReference>
<keyword evidence="10" id="KW-1185">Reference proteome</keyword>
<evidence type="ECO:0000256" key="7">
    <source>
        <dbReference type="RuleBase" id="RU363032"/>
    </source>
</evidence>
<reference evidence="10" key="1">
    <citation type="submission" date="2016-10" db="EMBL/GenBank/DDBJ databases">
        <authorList>
            <person name="Varghese N."/>
            <person name="Submissions S."/>
        </authorList>
    </citation>
    <scope>NUCLEOTIDE SEQUENCE [LARGE SCALE GENOMIC DNA]</scope>
    <source>
        <strain evidence="10">DSM 45237</strain>
    </source>
</reference>
<keyword evidence="2 7" id="KW-0813">Transport</keyword>
<comment type="similarity">
    <text evidence="7">Belongs to the binding-protein-dependent transport system permease family.</text>
</comment>
<dbReference type="OrthoDB" id="9812701at2"/>
<evidence type="ECO:0000256" key="6">
    <source>
        <dbReference type="ARBA" id="ARBA00023136"/>
    </source>
</evidence>
<evidence type="ECO:0000256" key="2">
    <source>
        <dbReference type="ARBA" id="ARBA00022448"/>
    </source>
</evidence>
<sequence>MAVSDTVEAVAAPRPSFLRRLLSSTGQRIAWAIVALLVLAAVAAPLLAPYEPNAQDLRNTLQPPGGGHVLGTDDFGRDQLSRLFYALRSSLFIGLATTAGVALIGLPVGLLAGYARGALDVVVARVIDVGLALPSLVLALGLIAAMGAGMQSTIIALVAGYGAYLARVVRSVVLQVRQEEYVESARVTGVRPWRIVLRHVLPNVLGATTVQLTLIFAFAIVGEAGLSFVGLGVQPPSASLGNMLAEGANYTLEAPALAVAPGVVIAVLLMALLFAGDGLRDAADPRRSR</sequence>
<dbReference type="RefSeq" id="WP_083288685.1">
    <property type="nucleotide sequence ID" value="NZ_FNUC01000003.1"/>
</dbReference>
<dbReference type="AlphaFoldDB" id="A0A1H5MHZ9"/>
<evidence type="ECO:0000256" key="3">
    <source>
        <dbReference type="ARBA" id="ARBA00022475"/>
    </source>
</evidence>
<evidence type="ECO:0000256" key="4">
    <source>
        <dbReference type="ARBA" id="ARBA00022692"/>
    </source>
</evidence>
<evidence type="ECO:0000313" key="9">
    <source>
        <dbReference type="EMBL" id="SEE89009.1"/>
    </source>
</evidence>
<dbReference type="Proteomes" id="UP000181980">
    <property type="component" value="Unassembled WGS sequence"/>
</dbReference>
<keyword evidence="4 7" id="KW-0812">Transmembrane</keyword>
<dbReference type="CDD" id="cd06261">
    <property type="entry name" value="TM_PBP2"/>
    <property type="match status" value="1"/>
</dbReference>
<evidence type="ECO:0000313" key="10">
    <source>
        <dbReference type="Proteomes" id="UP000181980"/>
    </source>
</evidence>
<dbReference type="GO" id="GO:0055085">
    <property type="term" value="P:transmembrane transport"/>
    <property type="evidence" value="ECO:0007669"/>
    <property type="project" value="InterPro"/>
</dbReference>
<evidence type="ECO:0000259" key="8">
    <source>
        <dbReference type="PROSITE" id="PS50928"/>
    </source>
</evidence>
<accession>A0A1H5MHZ9</accession>
<feature type="domain" description="ABC transmembrane type-1" evidence="8">
    <location>
        <begin position="87"/>
        <end position="276"/>
    </location>
</feature>
<comment type="subcellular location">
    <subcellularLocation>
        <location evidence="1 7">Cell membrane</location>
        <topology evidence="1 7">Multi-pass membrane protein</topology>
    </subcellularLocation>
</comment>
<dbReference type="InterPro" id="IPR000515">
    <property type="entry name" value="MetI-like"/>
</dbReference>
<feature type="transmembrane region" description="Helical" evidence="7">
    <location>
        <begin position="91"/>
        <end position="114"/>
    </location>
</feature>
<keyword evidence="5 7" id="KW-1133">Transmembrane helix</keyword>
<gene>
    <name evidence="9" type="ORF">SAMN04488561_3196</name>
</gene>
<name>A0A1H5MHZ9_9ACTN</name>
<proteinExistence type="inferred from homology"/>
<dbReference type="PROSITE" id="PS50928">
    <property type="entry name" value="ABC_TM1"/>
    <property type="match status" value="1"/>
</dbReference>
<evidence type="ECO:0000256" key="1">
    <source>
        <dbReference type="ARBA" id="ARBA00004651"/>
    </source>
</evidence>
<dbReference type="STRING" id="561176.SAMN04488561_3196"/>
<dbReference type="InterPro" id="IPR035906">
    <property type="entry name" value="MetI-like_sf"/>
</dbReference>
<dbReference type="InterPro" id="IPR025966">
    <property type="entry name" value="OppC_N"/>
</dbReference>
<dbReference type="Pfam" id="PF00528">
    <property type="entry name" value="BPD_transp_1"/>
    <property type="match status" value="1"/>
</dbReference>
<evidence type="ECO:0000256" key="5">
    <source>
        <dbReference type="ARBA" id="ARBA00022989"/>
    </source>
</evidence>
<feature type="transmembrane region" description="Helical" evidence="7">
    <location>
        <begin position="256"/>
        <end position="279"/>
    </location>
</feature>
<dbReference type="GO" id="GO:0005886">
    <property type="term" value="C:plasma membrane"/>
    <property type="evidence" value="ECO:0007669"/>
    <property type="project" value="UniProtKB-SubCell"/>
</dbReference>
<dbReference type="InterPro" id="IPR050366">
    <property type="entry name" value="BP-dependent_transpt_permease"/>
</dbReference>
<dbReference type="SUPFAM" id="SSF161098">
    <property type="entry name" value="MetI-like"/>
    <property type="match status" value="1"/>
</dbReference>
<dbReference type="PANTHER" id="PTHR43386">
    <property type="entry name" value="OLIGOPEPTIDE TRANSPORT SYSTEM PERMEASE PROTEIN APPC"/>
    <property type="match status" value="1"/>
</dbReference>
<protein>
    <submittedName>
        <fullName evidence="9">Peptide/nickel transport system permease protein</fullName>
    </submittedName>
</protein>
<keyword evidence="3" id="KW-1003">Cell membrane</keyword>
<dbReference type="EMBL" id="FNUC01000003">
    <property type="protein sequence ID" value="SEE89009.1"/>
    <property type="molecule type" value="Genomic_DNA"/>
</dbReference>